<dbReference type="AlphaFoldDB" id="A0AAV0X3E7"/>
<evidence type="ECO:0000313" key="2">
    <source>
        <dbReference type="EMBL" id="CAI6362488.1"/>
    </source>
</evidence>
<keyword evidence="3" id="KW-1185">Reference proteome</keyword>
<organism evidence="2 3">
    <name type="scientific">Macrosiphum euphorbiae</name>
    <name type="common">potato aphid</name>
    <dbReference type="NCBI Taxonomy" id="13131"/>
    <lineage>
        <taxon>Eukaryota</taxon>
        <taxon>Metazoa</taxon>
        <taxon>Ecdysozoa</taxon>
        <taxon>Arthropoda</taxon>
        <taxon>Hexapoda</taxon>
        <taxon>Insecta</taxon>
        <taxon>Pterygota</taxon>
        <taxon>Neoptera</taxon>
        <taxon>Paraneoptera</taxon>
        <taxon>Hemiptera</taxon>
        <taxon>Sternorrhyncha</taxon>
        <taxon>Aphidomorpha</taxon>
        <taxon>Aphidoidea</taxon>
        <taxon>Aphididae</taxon>
        <taxon>Macrosiphini</taxon>
        <taxon>Macrosiphum</taxon>
    </lineage>
</organism>
<protein>
    <submittedName>
        <fullName evidence="2">Uncharacterized protein</fullName>
    </submittedName>
</protein>
<reference evidence="2 3" key="1">
    <citation type="submission" date="2023-01" db="EMBL/GenBank/DDBJ databases">
        <authorList>
            <person name="Whitehead M."/>
        </authorList>
    </citation>
    <scope>NUCLEOTIDE SEQUENCE [LARGE SCALE GENOMIC DNA]</scope>
</reference>
<dbReference type="Proteomes" id="UP001160148">
    <property type="component" value="Unassembled WGS sequence"/>
</dbReference>
<accession>A0AAV0X3E7</accession>
<feature type="signal peptide" evidence="1">
    <location>
        <begin position="1"/>
        <end position="18"/>
    </location>
</feature>
<evidence type="ECO:0000313" key="3">
    <source>
        <dbReference type="Proteomes" id="UP001160148"/>
    </source>
</evidence>
<dbReference type="EMBL" id="CARXXK010000003">
    <property type="protein sequence ID" value="CAI6362488.1"/>
    <property type="molecule type" value="Genomic_DNA"/>
</dbReference>
<comment type="caution">
    <text evidence="2">The sequence shown here is derived from an EMBL/GenBank/DDBJ whole genome shotgun (WGS) entry which is preliminary data.</text>
</comment>
<keyword evidence="1" id="KW-0732">Signal</keyword>
<proteinExistence type="predicted"/>
<evidence type="ECO:0000256" key="1">
    <source>
        <dbReference type="SAM" id="SignalP"/>
    </source>
</evidence>
<sequence length="413" mass="46854">MESLLALVFAVCISYSVADETSDSVNWMYDNDTIPEMLPRNMRDNSDEEIGKAVFHAYSNQIRVVSEYSGHVYDPPFPFGYLKNECSIPNTHTYQSETDLVFNNNIIRGLRGCNHNLIVIKWAPDQIVTNIEWKDANIRGSYYYSNTTYFEQGNYRIILGGIRYQANTPLSENTMKYPSSVPKSSISYESVKALFSRNIPAVTNVDNLYNLKYFLEEVASQHIADSVAKSMQPNISIAIRHAITPYIMFKNVSDPHFHGFTASTSSGIQLIVDDVFTNGLNQTNQKVKNMVVDMANKKLTSTTELVIHHLRGTFRTQLTKDSKQYTGYVMFEIENIKIVPTSNMFNRDECIANTIIKNTTVMIDPAEFNLSKDEEIEVNRVLVDAFNKSIKNKFNNTVCVALGDMLNSKAGKY</sequence>
<feature type="chain" id="PRO_5043773953" evidence="1">
    <location>
        <begin position="19"/>
        <end position="413"/>
    </location>
</feature>
<gene>
    <name evidence="2" type="ORF">MEUPH1_LOCUS17551</name>
</gene>
<name>A0AAV0X3E7_9HEMI</name>